<name>A0ABD1QZJ0_9LAMI</name>
<dbReference type="InterPro" id="IPR019825">
    <property type="entry name" value="Lectin_legB_Mn/Ca_BS"/>
</dbReference>
<comment type="caution">
    <text evidence="6">The sequence shown here is derived from an EMBL/GenBank/DDBJ whole genome shotgun (WGS) entry which is preliminary data.</text>
</comment>
<feature type="transmembrane region" description="Helical" evidence="3">
    <location>
        <begin position="291"/>
        <end position="316"/>
    </location>
</feature>
<dbReference type="SUPFAM" id="SSF49899">
    <property type="entry name" value="Concanavalin A-like lectins/glucanases"/>
    <property type="match status" value="1"/>
</dbReference>
<dbReference type="InterPro" id="IPR013320">
    <property type="entry name" value="ConA-like_dom_sf"/>
</dbReference>
<evidence type="ECO:0000313" key="6">
    <source>
        <dbReference type="EMBL" id="KAL2481624.1"/>
    </source>
</evidence>
<evidence type="ECO:0000256" key="4">
    <source>
        <dbReference type="SAM" id="SignalP"/>
    </source>
</evidence>
<proteinExistence type="inferred from homology"/>
<keyword evidence="2" id="KW-0430">Lectin</keyword>
<keyword evidence="3" id="KW-0472">Membrane</keyword>
<evidence type="ECO:0000256" key="3">
    <source>
        <dbReference type="SAM" id="Phobius"/>
    </source>
</evidence>
<organism evidence="6 7">
    <name type="scientific">Abeliophyllum distichum</name>
    <dbReference type="NCBI Taxonomy" id="126358"/>
    <lineage>
        <taxon>Eukaryota</taxon>
        <taxon>Viridiplantae</taxon>
        <taxon>Streptophyta</taxon>
        <taxon>Embryophyta</taxon>
        <taxon>Tracheophyta</taxon>
        <taxon>Spermatophyta</taxon>
        <taxon>Magnoliopsida</taxon>
        <taxon>eudicotyledons</taxon>
        <taxon>Gunneridae</taxon>
        <taxon>Pentapetalae</taxon>
        <taxon>asterids</taxon>
        <taxon>lamiids</taxon>
        <taxon>Lamiales</taxon>
        <taxon>Oleaceae</taxon>
        <taxon>Forsythieae</taxon>
        <taxon>Abeliophyllum</taxon>
    </lineage>
</organism>
<evidence type="ECO:0000313" key="7">
    <source>
        <dbReference type="Proteomes" id="UP001604336"/>
    </source>
</evidence>
<dbReference type="EMBL" id="JBFOLK010000010">
    <property type="protein sequence ID" value="KAL2481624.1"/>
    <property type="molecule type" value="Genomic_DNA"/>
</dbReference>
<dbReference type="PROSITE" id="PS00307">
    <property type="entry name" value="LECTIN_LEGUME_BETA"/>
    <property type="match status" value="1"/>
</dbReference>
<evidence type="ECO:0000259" key="5">
    <source>
        <dbReference type="Pfam" id="PF00139"/>
    </source>
</evidence>
<feature type="chain" id="PRO_5044848844" evidence="4">
    <location>
        <begin position="26"/>
        <end position="358"/>
    </location>
</feature>
<dbReference type="CDD" id="cd06899">
    <property type="entry name" value="lectin_legume_LecRK_Arcelin_ConA"/>
    <property type="match status" value="1"/>
</dbReference>
<dbReference type="Proteomes" id="UP001604336">
    <property type="component" value="Unassembled WGS sequence"/>
</dbReference>
<gene>
    <name evidence="6" type="ORF">Adt_34590</name>
</gene>
<dbReference type="Gene3D" id="2.60.120.200">
    <property type="match status" value="1"/>
</dbReference>
<dbReference type="InterPro" id="IPR001220">
    <property type="entry name" value="Legume_lectin_dom"/>
</dbReference>
<dbReference type="Pfam" id="PF00139">
    <property type="entry name" value="Lectin_legB"/>
    <property type="match status" value="1"/>
</dbReference>
<dbReference type="AlphaFoldDB" id="A0ABD1QZJ0"/>
<comment type="similarity">
    <text evidence="1">Belongs to the leguminous lectin family.</text>
</comment>
<keyword evidence="4" id="KW-0732">Signal</keyword>
<dbReference type="InterPro" id="IPR050258">
    <property type="entry name" value="Leguminous_Lectin"/>
</dbReference>
<feature type="domain" description="Legume lectin" evidence="5">
    <location>
        <begin position="29"/>
        <end position="264"/>
    </location>
</feature>
<dbReference type="GO" id="GO:0030246">
    <property type="term" value="F:carbohydrate binding"/>
    <property type="evidence" value="ECO:0007669"/>
    <property type="project" value="UniProtKB-KW"/>
</dbReference>
<evidence type="ECO:0000256" key="2">
    <source>
        <dbReference type="ARBA" id="ARBA00022734"/>
    </source>
</evidence>
<dbReference type="PANTHER" id="PTHR32401">
    <property type="entry name" value="CONCANAVALIN A-LIKE LECTIN FAMILY PROTEIN"/>
    <property type="match status" value="1"/>
</dbReference>
<evidence type="ECO:0000256" key="1">
    <source>
        <dbReference type="ARBA" id="ARBA00007606"/>
    </source>
</evidence>
<sequence length="358" mass="39901">MASFLLSRYFMAFFLLNLYLKAVAADPNMSFSFKNFGKDSEEFESQIALYGDAKVASDSIQISGSGISSSGRVIYKKPVKFVEGNPTNLVSFSMYFVFSMSSENGDGLAFIIVPISFPLNVFDGCSMGLLGDRKARFLAVEFDTFKDEKYSDVNGNHVGVDADSLVSVKVSNVSSINLVLNSAKKLQAWIDYEANSKRIEVRLSKLDVVRPVDPLLSYPIDLSQMWEKEDVLVGLSSSSGNSSQKCNVHSWSFRSRTVPHWMHSEPMDPESFVEKGEELNVRKRSDCAVRILAALIFGTGCGALGAFTALFVWTIFANRRPVVPEEYVVQPKEYALQPKEFEYKKFNVSVDKTVEDGK</sequence>
<accession>A0ABD1QZJ0</accession>
<protein>
    <submittedName>
        <fullName evidence="6">Concanavalin A-like lectin family protein</fullName>
    </submittedName>
</protein>
<reference evidence="7" key="1">
    <citation type="submission" date="2024-07" db="EMBL/GenBank/DDBJ databases">
        <title>Two chromosome-level genome assemblies of Korean endemic species Abeliophyllum distichum and Forsythia ovata (Oleaceae).</title>
        <authorList>
            <person name="Jang H."/>
        </authorList>
    </citation>
    <scope>NUCLEOTIDE SEQUENCE [LARGE SCALE GENOMIC DNA]</scope>
</reference>
<dbReference type="PANTHER" id="PTHR32401:SF16">
    <property type="entry name" value="CONCANAVALIN A-LIKE LECTIN FAMILY PROTEIN"/>
    <property type="match status" value="1"/>
</dbReference>
<feature type="signal peptide" evidence="4">
    <location>
        <begin position="1"/>
        <end position="25"/>
    </location>
</feature>
<keyword evidence="7" id="KW-1185">Reference proteome</keyword>
<keyword evidence="3" id="KW-1133">Transmembrane helix</keyword>
<keyword evidence="3" id="KW-0812">Transmembrane</keyword>